<name>A0A7S1F0K7_NOCSC</name>
<dbReference type="EMBL" id="HBFQ01013682">
    <property type="protein sequence ID" value="CAD8835140.1"/>
    <property type="molecule type" value="Transcribed_RNA"/>
</dbReference>
<feature type="transmembrane region" description="Helical" evidence="2">
    <location>
        <begin position="223"/>
        <end position="244"/>
    </location>
</feature>
<sequence>MFGSGEQQPLSAQPFTPYDASSATTHVVADDPFLTHKQQAERAAKPSAAPAPVAQRTESGGQRDLQADPFMAHKNTPPSNMTVGVDDPFLTHLSPAERAQKAETSAPRVPPRLPNQAKIEDLASNPFLKPDKGSDSGRFKAPMRLTDFHVPSFFDIFGAGDPTREPWTGFCYTLVPFAFYVYIVLLQLVVQHYSWNLTWIFTMMAIISCVGMSLSGVRRRGSVNYIVLGLLCFVGVCLGCLTGSDTYHHHARSVWWLHSGVDYAEKSAETPAASVIDAAKIDFHSGDKLVDGTAVDSTRSAGYKNGVTFCVAPVLSQNLTLYDTFRVEFWAVGIDCCSPYGGFTCDKSRYASSTAVVMLDRGFPCPGCHSDSFSRAVEKASAQWNLVSSEDALFLRMVSSATEFTDNLVLHLCLAVFGYAFVVLLLFAAMSFPMYYYGLFRPAPEKERTARPSTVRS</sequence>
<evidence type="ECO:0000313" key="3">
    <source>
        <dbReference type="EMBL" id="CAD8835140.1"/>
    </source>
</evidence>
<evidence type="ECO:0000256" key="2">
    <source>
        <dbReference type="SAM" id="Phobius"/>
    </source>
</evidence>
<keyword evidence="2" id="KW-0472">Membrane</keyword>
<feature type="region of interest" description="Disordered" evidence="1">
    <location>
        <begin position="1"/>
        <end position="62"/>
    </location>
</feature>
<feature type="transmembrane region" description="Helical" evidence="2">
    <location>
        <begin position="196"/>
        <end position="216"/>
    </location>
</feature>
<keyword evidence="2" id="KW-1133">Transmembrane helix</keyword>
<evidence type="ECO:0008006" key="4">
    <source>
        <dbReference type="Google" id="ProtNLM"/>
    </source>
</evidence>
<protein>
    <recommendedName>
        <fullName evidence="4">Transmembrane protein</fullName>
    </recommendedName>
</protein>
<gene>
    <name evidence="3" type="ORF">NSCI0253_LOCUS9488</name>
</gene>
<organism evidence="3">
    <name type="scientific">Noctiluca scintillans</name>
    <name type="common">Sea sparkle</name>
    <name type="synonym">Red tide dinoflagellate</name>
    <dbReference type="NCBI Taxonomy" id="2966"/>
    <lineage>
        <taxon>Eukaryota</taxon>
        <taxon>Sar</taxon>
        <taxon>Alveolata</taxon>
        <taxon>Dinophyceae</taxon>
        <taxon>Noctilucales</taxon>
        <taxon>Noctilucaceae</taxon>
        <taxon>Noctiluca</taxon>
    </lineage>
</organism>
<dbReference type="AlphaFoldDB" id="A0A7S1F0K7"/>
<reference evidence="3" key="1">
    <citation type="submission" date="2021-01" db="EMBL/GenBank/DDBJ databases">
        <authorList>
            <person name="Corre E."/>
            <person name="Pelletier E."/>
            <person name="Niang G."/>
            <person name="Scheremetjew M."/>
            <person name="Finn R."/>
            <person name="Kale V."/>
            <person name="Holt S."/>
            <person name="Cochrane G."/>
            <person name="Meng A."/>
            <person name="Brown T."/>
            <person name="Cohen L."/>
        </authorList>
    </citation>
    <scope>NUCLEOTIDE SEQUENCE</scope>
</reference>
<feature type="compositionally biased region" description="Low complexity" evidence="1">
    <location>
        <begin position="45"/>
        <end position="55"/>
    </location>
</feature>
<evidence type="ECO:0000256" key="1">
    <source>
        <dbReference type="SAM" id="MobiDB-lite"/>
    </source>
</evidence>
<proteinExistence type="predicted"/>
<accession>A0A7S1F0K7</accession>
<keyword evidence="2" id="KW-0812">Transmembrane</keyword>
<feature type="compositionally biased region" description="Polar residues" evidence="1">
    <location>
        <begin position="1"/>
        <end position="25"/>
    </location>
</feature>
<feature type="transmembrane region" description="Helical" evidence="2">
    <location>
        <begin position="170"/>
        <end position="190"/>
    </location>
</feature>
<feature type="transmembrane region" description="Helical" evidence="2">
    <location>
        <begin position="408"/>
        <end position="438"/>
    </location>
</feature>